<keyword evidence="10" id="KW-1185">Reference proteome</keyword>
<evidence type="ECO:0000256" key="3">
    <source>
        <dbReference type="ARBA" id="ARBA00022723"/>
    </source>
</evidence>
<dbReference type="EMBL" id="CP022163">
    <property type="protein sequence ID" value="ATB28759.1"/>
    <property type="molecule type" value="Genomic_DNA"/>
</dbReference>
<sequence>MGMSKFGPVVAWLACATSVFAAPPTQATAPSQEREVWITIGTDALKPVRSAFRGQGLTLPDPTYQKGGVAVMRLRESQVMQLGHAVHEELNRCAGFIAHDSEAEAVAAANADAAPQPMATPTYFINNAPSVNALIGEVRELDIRNTINSLSTNFTNRYYNAQSGQDAAVWLRAQWGELAKGRPDISVTYFKHFGWKQQSVIATIQGTTHPNEIVVIGGHLDSINQNSPTTGAAPGADDDASGIACVTEIFRAAIAKGYKPARTVKFMAYAAEEVGLYGSNAIATSYKNEGANVVGVLQLDMTNYKGASDDFGITTDRTNPALNTHVINLITTYLSPLTYTQFACGYGCSDHASWTSAGFPAAMPFEATISTDNKKIHTPEDTLTYMGGTADHALKFAKLGAAFMAEVAKGATEGNTPPKAGPSQHNTALFDSTYKVPRCVEEGLSCDSGTLLNGRANLGPEVNRPNTLKGECPDGTSGIFHNDESIDRIKVSTPDGTDLIAGKTAKIDVTVFSYSTTTDRLDLYSAANADSPEWKLIGTLTPASAGTSTLSTTYTLPTGGVQALRARFRYNGTPAACGNGTYDDHDDLVFAVGAPAVP</sequence>
<dbReference type="SUPFAM" id="SSF53187">
    <property type="entry name" value="Zn-dependent exopeptidases"/>
    <property type="match status" value="1"/>
</dbReference>
<evidence type="ECO:0000313" key="10">
    <source>
        <dbReference type="Proteomes" id="UP000217289"/>
    </source>
</evidence>
<protein>
    <recommendedName>
        <fullName evidence="8">Peptidase M28 domain-containing protein</fullName>
    </recommendedName>
</protein>
<dbReference type="InterPro" id="IPR045175">
    <property type="entry name" value="M28_fam"/>
</dbReference>
<reference evidence="9 10" key="1">
    <citation type="submission" date="2017-06" db="EMBL/GenBank/DDBJ databases">
        <authorList>
            <person name="Kim H.J."/>
            <person name="Triplett B.A."/>
        </authorList>
    </citation>
    <scope>NUCLEOTIDE SEQUENCE [LARGE SCALE GENOMIC DNA]</scope>
    <source>
        <strain evidence="9 10">DSM 14713</strain>
    </source>
</reference>
<evidence type="ECO:0000259" key="8">
    <source>
        <dbReference type="Pfam" id="PF04389"/>
    </source>
</evidence>
<proteinExistence type="predicted"/>
<evidence type="ECO:0000256" key="4">
    <source>
        <dbReference type="ARBA" id="ARBA00022729"/>
    </source>
</evidence>
<dbReference type="OrthoDB" id="9789219at2"/>
<keyword evidence="2" id="KW-0645">Protease</keyword>
<keyword evidence="3" id="KW-0479">Metal-binding</keyword>
<evidence type="ECO:0000313" key="9">
    <source>
        <dbReference type="EMBL" id="ATB28759.1"/>
    </source>
</evidence>
<evidence type="ECO:0000256" key="1">
    <source>
        <dbReference type="ARBA" id="ARBA00022438"/>
    </source>
</evidence>
<evidence type="ECO:0000256" key="2">
    <source>
        <dbReference type="ARBA" id="ARBA00022670"/>
    </source>
</evidence>
<dbReference type="PANTHER" id="PTHR12147">
    <property type="entry name" value="METALLOPEPTIDASE M28 FAMILY MEMBER"/>
    <property type="match status" value="1"/>
</dbReference>
<dbReference type="Pfam" id="PF04389">
    <property type="entry name" value="Peptidase_M28"/>
    <property type="match status" value="1"/>
</dbReference>
<dbReference type="Proteomes" id="UP000217289">
    <property type="component" value="Chromosome"/>
</dbReference>
<name>A0A250IA66_9BACT</name>
<evidence type="ECO:0000256" key="6">
    <source>
        <dbReference type="ARBA" id="ARBA00022833"/>
    </source>
</evidence>
<dbReference type="GO" id="GO:0008235">
    <property type="term" value="F:metalloexopeptidase activity"/>
    <property type="evidence" value="ECO:0007669"/>
    <property type="project" value="InterPro"/>
</dbReference>
<evidence type="ECO:0000256" key="5">
    <source>
        <dbReference type="ARBA" id="ARBA00022801"/>
    </source>
</evidence>
<accession>A0A250IA66</accession>
<keyword evidence="1" id="KW-0031">Aminopeptidase</keyword>
<gene>
    <name evidence="9" type="ORF">MEBOL_002208</name>
</gene>
<feature type="chain" id="PRO_5012309687" description="Peptidase M28 domain-containing protein" evidence="7">
    <location>
        <begin position="22"/>
        <end position="598"/>
    </location>
</feature>
<dbReference type="GO" id="GO:0046872">
    <property type="term" value="F:metal ion binding"/>
    <property type="evidence" value="ECO:0007669"/>
    <property type="project" value="UniProtKB-KW"/>
</dbReference>
<keyword evidence="4 7" id="KW-0732">Signal</keyword>
<feature type="signal peptide" evidence="7">
    <location>
        <begin position="1"/>
        <end position="21"/>
    </location>
</feature>
<keyword evidence="5" id="KW-0378">Hydrolase</keyword>
<dbReference type="PANTHER" id="PTHR12147:SF56">
    <property type="entry name" value="AMINOPEPTIDASE YDR415C-RELATED"/>
    <property type="match status" value="1"/>
</dbReference>
<organism evidence="9 10">
    <name type="scientific">Melittangium boletus DSM 14713</name>
    <dbReference type="NCBI Taxonomy" id="1294270"/>
    <lineage>
        <taxon>Bacteria</taxon>
        <taxon>Pseudomonadati</taxon>
        <taxon>Myxococcota</taxon>
        <taxon>Myxococcia</taxon>
        <taxon>Myxococcales</taxon>
        <taxon>Cystobacterineae</taxon>
        <taxon>Archangiaceae</taxon>
        <taxon>Melittangium</taxon>
    </lineage>
</organism>
<dbReference type="GO" id="GO:0004177">
    <property type="term" value="F:aminopeptidase activity"/>
    <property type="evidence" value="ECO:0007669"/>
    <property type="project" value="UniProtKB-KW"/>
</dbReference>
<dbReference type="GO" id="GO:0006508">
    <property type="term" value="P:proteolysis"/>
    <property type="evidence" value="ECO:0007669"/>
    <property type="project" value="UniProtKB-KW"/>
</dbReference>
<keyword evidence="6" id="KW-0862">Zinc</keyword>
<dbReference type="AlphaFoldDB" id="A0A250IA66"/>
<evidence type="ECO:0000256" key="7">
    <source>
        <dbReference type="SAM" id="SignalP"/>
    </source>
</evidence>
<dbReference type="InterPro" id="IPR007484">
    <property type="entry name" value="Peptidase_M28"/>
</dbReference>
<feature type="domain" description="Peptidase M28" evidence="8">
    <location>
        <begin position="200"/>
        <end position="392"/>
    </location>
</feature>
<dbReference type="KEGG" id="mbd:MEBOL_002208"/>
<dbReference type="Gene3D" id="3.40.630.10">
    <property type="entry name" value="Zn peptidases"/>
    <property type="match status" value="1"/>
</dbReference>